<keyword evidence="3" id="KW-1185">Reference proteome</keyword>
<sequence>MRFGTVPLAEAGGLISAHTVRRADITLRKGAVIGPEEAAGLARTGLSEIVVAALEPGDVGEDEAAARLAGCLRGSNLRVESPFTGRCNLFAERPGVLTLDPTRIEAVNAVDEAVTVATLPRFRPVIEGEMIATVKIIPYAVPGAVLARACAAAGADALAVATYRRRRVGVVSTRLPSLKEATIDKTLRVLAERLAPTGAAIVAEARIPHTDDAVAAAVTDLIDRAGADLVVVFGASAIADRRDVIPAGIEAAGGHVAHLGMPVDPGNLLLVGARGDVPVVGAPGCARSPKENGFDWILHRLLADLAVTRADIVALGVGGLLMEIVSRPQPRAGGAVTGDARDPATDD</sequence>
<dbReference type="SUPFAM" id="SSF53218">
    <property type="entry name" value="Molybdenum cofactor biosynthesis proteins"/>
    <property type="match status" value="1"/>
</dbReference>
<accession>A0A089NUX5</accession>
<name>A0A089NUX5_9HYPH</name>
<dbReference type="STRING" id="693986.MOC_3981"/>
<dbReference type="EMBL" id="CP003811">
    <property type="protein sequence ID" value="AIQ91736.1"/>
    <property type="molecule type" value="Genomic_DNA"/>
</dbReference>
<organism evidence="2 3">
    <name type="scientific">Methylobacterium oryzae CBMB20</name>
    <dbReference type="NCBI Taxonomy" id="693986"/>
    <lineage>
        <taxon>Bacteria</taxon>
        <taxon>Pseudomonadati</taxon>
        <taxon>Pseudomonadota</taxon>
        <taxon>Alphaproteobacteria</taxon>
        <taxon>Hyphomicrobiales</taxon>
        <taxon>Methylobacteriaceae</taxon>
        <taxon>Methylobacterium</taxon>
    </lineage>
</organism>
<dbReference type="RefSeq" id="WP_043758820.1">
    <property type="nucleotide sequence ID" value="NZ_CP003811.1"/>
</dbReference>
<dbReference type="InterPro" id="IPR036425">
    <property type="entry name" value="MoaB/Mog-like_dom_sf"/>
</dbReference>
<gene>
    <name evidence="2" type="ORF">MOC_3981</name>
</gene>
<feature type="domain" description="MoaB/Mog" evidence="1">
    <location>
        <begin position="169"/>
        <end position="303"/>
    </location>
</feature>
<proteinExistence type="predicted"/>
<evidence type="ECO:0000313" key="2">
    <source>
        <dbReference type="EMBL" id="AIQ91736.1"/>
    </source>
</evidence>
<dbReference type="AlphaFoldDB" id="A0A089NUX5"/>
<dbReference type="GeneID" id="96607250"/>
<dbReference type="Gene3D" id="3.40.980.10">
    <property type="entry name" value="MoaB/Mog-like domain"/>
    <property type="match status" value="1"/>
</dbReference>
<dbReference type="Proteomes" id="UP000029492">
    <property type="component" value="Chromosome"/>
</dbReference>
<dbReference type="CDD" id="cd03522">
    <property type="entry name" value="MoeA_like"/>
    <property type="match status" value="1"/>
</dbReference>
<evidence type="ECO:0000259" key="1">
    <source>
        <dbReference type="SMART" id="SM00852"/>
    </source>
</evidence>
<dbReference type="KEGG" id="mor:MOC_3981"/>
<reference evidence="2 3" key="1">
    <citation type="journal article" date="2014" name="PLoS ONE">
        <title>Genome Information of Methylobacterium oryzae, a Plant-Probiotic Methylotroph in the Phyllosphere.</title>
        <authorList>
            <person name="Kwak M.J."/>
            <person name="Jeong H."/>
            <person name="Madhaiyan M."/>
            <person name="Lee Y."/>
            <person name="Sa T.M."/>
            <person name="Oh T.K."/>
            <person name="Kim J.F."/>
        </authorList>
    </citation>
    <scope>NUCLEOTIDE SEQUENCE [LARGE SCALE GENOMIC DNA]</scope>
    <source>
        <strain evidence="2 3">CBMB20</strain>
    </source>
</reference>
<dbReference type="SMART" id="SM00852">
    <property type="entry name" value="MoCF_biosynth"/>
    <property type="match status" value="1"/>
</dbReference>
<dbReference type="InterPro" id="IPR001453">
    <property type="entry name" value="MoaB/Mog_dom"/>
</dbReference>
<dbReference type="eggNOG" id="COG0303">
    <property type="taxonomic scope" value="Bacteria"/>
</dbReference>
<evidence type="ECO:0000313" key="3">
    <source>
        <dbReference type="Proteomes" id="UP000029492"/>
    </source>
</evidence>
<dbReference type="HOGENOM" id="CLU_068847_0_0_5"/>
<protein>
    <submittedName>
        <fullName evidence="2">Molybdopterin binding domain protein</fullName>
    </submittedName>
</protein>
<dbReference type="Pfam" id="PF00994">
    <property type="entry name" value="MoCF_biosynth"/>
    <property type="match status" value="1"/>
</dbReference>
<dbReference type="UniPathway" id="UPA00344"/>